<dbReference type="EMBL" id="AP018929">
    <property type="protein sequence ID" value="BBG25480.1"/>
    <property type="molecule type" value="Genomic_DNA"/>
</dbReference>
<feature type="transmembrane region" description="Helical" evidence="6">
    <location>
        <begin position="394"/>
        <end position="416"/>
    </location>
</feature>
<dbReference type="Pfam" id="PF13520">
    <property type="entry name" value="AA_permease_2"/>
    <property type="match status" value="1"/>
</dbReference>
<sequence>MAQNTPSKNLFIRQSSGLVREVSPWSSSLATFGLVTGGVPILIIEWMFLSPGANLPLSFAISLLPTLAMASLFFISSVSMPRAGGDYVFNSRATHPAIGFVNYWGLWIAFALSLGIYSFYGAQWFAYLFAGLGIYYHSSSFLALGNFFNSKIGEVSLGLIIVVFSSVIASIGKNHWKFIVYGGFISILATIIMFVGLATITPSSFASSLSSVSGYPNAYSEVISDAEANGLSFFSPLSATLLALPVVWYYYSWYNLPASWSGEMKNVRKNVFYSIIVTIALVGVYYALFAFLNTHAFGQKFLTSWSYIDCNGVSDPVYSKFQDIGPFTPFFALIVDHNVFIYVIMFIALWLPNFYSNPPLVVALTRYMFAWSFDRIFPEWMADVNERYHIPLKATILVSIIGLAGVIMYAYLPLISTVDVTVIFQIGYAVFALSTALMPYLKKRVYENAVPFQRKIMGLPVISIVGFLTFAFLMYTLSITWGNQFLLPINLPTIGSLVAIYGSGVLIYALAKFYTKKRVGIDMSKLFEEIPPE</sequence>
<keyword evidence="3 6" id="KW-0812">Transmembrane</keyword>
<feature type="transmembrane region" description="Helical" evidence="6">
    <location>
        <begin position="178"/>
        <end position="200"/>
    </location>
</feature>
<feature type="transmembrane region" description="Helical" evidence="6">
    <location>
        <begin position="422"/>
        <end position="441"/>
    </location>
</feature>
<reference evidence="8 9" key="2">
    <citation type="journal article" date="2020" name="Int. J. Syst. Evol. Microbiol.">
        <title>Sulfuracidifex tepidarius gen. nov., sp. nov. and transfer of Sulfolobus metallicus Huber and Stetter 1992 to the genus Sulfuracidifex as Sulfuracidifex metallicus comb. nov.</title>
        <authorList>
            <person name="Itoh T."/>
            <person name="Miura T."/>
            <person name="Sakai H.D."/>
            <person name="Kato S."/>
            <person name="Ohkuma M."/>
            <person name="Takashina T."/>
        </authorList>
    </citation>
    <scope>NUCLEOTIDE SEQUENCE</scope>
    <source>
        <strain evidence="7 9">IC-006</strain>
        <strain evidence="8">IC-007</strain>
    </source>
</reference>
<accession>A0A510DZW1</accession>
<keyword evidence="9" id="KW-1185">Reference proteome</keyword>
<reference evidence="10" key="1">
    <citation type="submission" date="2018-09" db="EMBL/GenBank/DDBJ databases">
        <title>Complete Genome Sequencing of Sulfolobus sp. JCM 16834.</title>
        <authorList>
            <person name="Kato S."/>
            <person name="Itoh T."/>
            <person name="Ohkuma M."/>
        </authorList>
    </citation>
    <scope>NUCLEOTIDE SEQUENCE [LARGE SCALE GENOMIC DNA]</scope>
    <source>
        <strain evidence="10">IC-007</strain>
    </source>
</reference>
<organism evidence="8 10">
    <name type="scientific">Sulfuracidifex tepidarius</name>
    <dbReference type="NCBI Taxonomy" id="1294262"/>
    <lineage>
        <taxon>Archaea</taxon>
        <taxon>Thermoproteota</taxon>
        <taxon>Thermoprotei</taxon>
        <taxon>Sulfolobales</taxon>
        <taxon>Sulfolobaceae</taxon>
        <taxon>Sulfuracidifex</taxon>
    </lineage>
</organism>
<feature type="transmembrane region" description="Helical" evidence="6">
    <location>
        <begin position="97"/>
        <end position="120"/>
    </location>
</feature>
<proteinExistence type="predicted"/>
<dbReference type="Proteomes" id="UP000325030">
    <property type="component" value="Chromosome"/>
</dbReference>
<dbReference type="InterPro" id="IPR002293">
    <property type="entry name" value="AA/rel_permease1"/>
</dbReference>
<dbReference type="GeneID" id="41719097"/>
<keyword evidence="2" id="KW-1003">Cell membrane</keyword>
<dbReference type="PIRSF" id="PIRSF006060">
    <property type="entry name" value="AA_transporter"/>
    <property type="match status" value="1"/>
</dbReference>
<dbReference type="PANTHER" id="PTHR42770">
    <property type="entry name" value="AMINO ACID TRANSPORTER-RELATED"/>
    <property type="match status" value="1"/>
</dbReference>
<dbReference type="Proteomes" id="UP000322983">
    <property type="component" value="Chromosome"/>
</dbReference>
<evidence type="ECO:0000256" key="1">
    <source>
        <dbReference type="ARBA" id="ARBA00004651"/>
    </source>
</evidence>
<evidence type="ECO:0000313" key="10">
    <source>
        <dbReference type="Proteomes" id="UP000325030"/>
    </source>
</evidence>
<evidence type="ECO:0000313" key="8">
    <source>
        <dbReference type="EMBL" id="BBG28274.1"/>
    </source>
</evidence>
<evidence type="ECO:0008006" key="11">
    <source>
        <dbReference type="Google" id="ProtNLM"/>
    </source>
</evidence>
<comment type="subcellular location">
    <subcellularLocation>
        <location evidence="1">Cell membrane</location>
        <topology evidence="1">Multi-pass membrane protein</topology>
    </subcellularLocation>
</comment>
<feature type="transmembrane region" description="Helical" evidence="6">
    <location>
        <begin position="461"/>
        <end position="482"/>
    </location>
</feature>
<feature type="transmembrane region" description="Helical" evidence="6">
    <location>
        <begin position="271"/>
        <end position="292"/>
    </location>
</feature>
<dbReference type="PANTHER" id="PTHR42770:SF7">
    <property type="entry name" value="MEMBRANE PROTEIN"/>
    <property type="match status" value="1"/>
</dbReference>
<feature type="transmembrane region" description="Helical" evidence="6">
    <location>
        <begin position="55"/>
        <end position="76"/>
    </location>
</feature>
<evidence type="ECO:0000256" key="6">
    <source>
        <dbReference type="SAM" id="Phobius"/>
    </source>
</evidence>
<dbReference type="KEGG" id="step:IC006_2816"/>
<protein>
    <recommendedName>
        <fullName evidence="11">Amino acid permease/ SLC12A domain-containing protein</fullName>
    </recommendedName>
</protein>
<dbReference type="Gene3D" id="1.20.1740.10">
    <property type="entry name" value="Amino acid/polyamine transporter I"/>
    <property type="match status" value="1"/>
</dbReference>
<evidence type="ECO:0000256" key="2">
    <source>
        <dbReference type="ARBA" id="ARBA00022475"/>
    </source>
</evidence>
<dbReference type="GO" id="GO:0022857">
    <property type="term" value="F:transmembrane transporter activity"/>
    <property type="evidence" value="ECO:0007669"/>
    <property type="project" value="InterPro"/>
</dbReference>
<dbReference type="GO" id="GO:0005886">
    <property type="term" value="C:plasma membrane"/>
    <property type="evidence" value="ECO:0007669"/>
    <property type="project" value="UniProtKB-SubCell"/>
</dbReference>
<accession>A0A510E6Y4</accession>
<dbReference type="AlphaFoldDB" id="A0A510E6Y4"/>
<dbReference type="OrthoDB" id="43026at2157"/>
<evidence type="ECO:0000313" key="9">
    <source>
        <dbReference type="Proteomes" id="UP000322983"/>
    </source>
</evidence>
<evidence type="ECO:0000256" key="3">
    <source>
        <dbReference type="ARBA" id="ARBA00022692"/>
    </source>
</evidence>
<feature type="transmembrane region" description="Helical" evidence="6">
    <location>
        <begin position="29"/>
        <end position="49"/>
    </location>
</feature>
<feature type="transmembrane region" description="Helical" evidence="6">
    <location>
        <begin position="231"/>
        <end position="251"/>
    </location>
</feature>
<feature type="transmembrane region" description="Helical" evidence="6">
    <location>
        <begin position="330"/>
        <end position="351"/>
    </location>
</feature>
<dbReference type="EMBL" id="AP018930">
    <property type="protein sequence ID" value="BBG28274.1"/>
    <property type="molecule type" value="Genomic_DNA"/>
</dbReference>
<evidence type="ECO:0000256" key="4">
    <source>
        <dbReference type="ARBA" id="ARBA00022989"/>
    </source>
</evidence>
<keyword evidence="4 6" id="KW-1133">Transmembrane helix</keyword>
<feature type="transmembrane region" description="Helical" evidence="6">
    <location>
        <begin position="494"/>
        <end position="515"/>
    </location>
</feature>
<evidence type="ECO:0000313" key="7">
    <source>
        <dbReference type="EMBL" id="BBG25480.1"/>
    </source>
</evidence>
<gene>
    <name evidence="7" type="ORF">IC006_2816</name>
    <name evidence="8" type="ORF">IC007_2830</name>
</gene>
<feature type="transmembrane region" description="Helical" evidence="6">
    <location>
        <begin position="155"/>
        <end position="172"/>
    </location>
</feature>
<dbReference type="RefSeq" id="WP_054845306.1">
    <property type="nucleotide sequence ID" value="NZ_AP018929.1"/>
</dbReference>
<name>A0A510E6Y4_9CREN</name>
<evidence type="ECO:0000256" key="5">
    <source>
        <dbReference type="ARBA" id="ARBA00023136"/>
    </source>
</evidence>
<dbReference type="STRING" id="1294262.GCA_001316085_00770"/>
<feature type="transmembrane region" description="Helical" evidence="6">
    <location>
        <begin position="126"/>
        <end position="148"/>
    </location>
</feature>
<dbReference type="InterPro" id="IPR050367">
    <property type="entry name" value="APC_superfamily"/>
</dbReference>
<keyword evidence="5 6" id="KW-0472">Membrane</keyword>